<dbReference type="PANTHER" id="PTHR11101:SF80">
    <property type="entry name" value="PHOSPHATE TRANSPORTER"/>
    <property type="match status" value="1"/>
</dbReference>
<dbReference type="EMBL" id="BARV01004526">
    <property type="protein sequence ID" value="GAI18245.1"/>
    <property type="molecule type" value="Genomic_DNA"/>
</dbReference>
<organism evidence="7">
    <name type="scientific">marine sediment metagenome</name>
    <dbReference type="NCBI Taxonomy" id="412755"/>
    <lineage>
        <taxon>unclassified sequences</taxon>
        <taxon>metagenomes</taxon>
        <taxon>ecological metagenomes</taxon>
    </lineage>
</organism>
<feature type="transmembrane region" description="Helical" evidence="6">
    <location>
        <begin position="93"/>
        <end position="115"/>
    </location>
</feature>
<evidence type="ECO:0000256" key="1">
    <source>
        <dbReference type="ARBA" id="ARBA00004141"/>
    </source>
</evidence>
<evidence type="ECO:0000256" key="5">
    <source>
        <dbReference type="ARBA" id="ARBA00023136"/>
    </source>
</evidence>
<evidence type="ECO:0000313" key="7">
    <source>
        <dbReference type="EMBL" id="GAI18245.1"/>
    </source>
</evidence>
<sequence>MTIIIAFAIGANDETFSVVWGSKTLNMKQTLIIATIFAILGAIILGAAVSKTVGQKMLYIELSTAVVLTILISTAIWLILASAFGLPISTTHATIGAIIGIGMFIGGGTGVNWPIIAEMAVWWMLSPIIGFVATYIAYKIIHKYHISKLNGFEEYERSEKNYSYVLLIFICITAFS</sequence>
<accession>X1MU54</accession>
<comment type="subcellular location">
    <subcellularLocation>
        <location evidence="1">Membrane</location>
        <topology evidence="1">Multi-pass membrane protein</topology>
    </subcellularLocation>
</comment>
<feature type="transmembrane region" description="Helical" evidence="6">
    <location>
        <begin position="121"/>
        <end position="138"/>
    </location>
</feature>
<evidence type="ECO:0000256" key="2">
    <source>
        <dbReference type="ARBA" id="ARBA00022448"/>
    </source>
</evidence>
<feature type="transmembrane region" description="Helical" evidence="6">
    <location>
        <begin position="62"/>
        <end position="86"/>
    </location>
</feature>
<keyword evidence="2" id="KW-0813">Transport</keyword>
<keyword evidence="3 6" id="KW-0812">Transmembrane</keyword>
<feature type="transmembrane region" description="Helical" evidence="6">
    <location>
        <begin position="31"/>
        <end position="50"/>
    </location>
</feature>
<keyword evidence="4 6" id="KW-1133">Transmembrane helix</keyword>
<name>X1MU54_9ZZZZ</name>
<dbReference type="GO" id="GO:0005315">
    <property type="term" value="F:phosphate transmembrane transporter activity"/>
    <property type="evidence" value="ECO:0007669"/>
    <property type="project" value="InterPro"/>
</dbReference>
<evidence type="ECO:0000256" key="3">
    <source>
        <dbReference type="ARBA" id="ARBA00022692"/>
    </source>
</evidence>
<evidence type="ECO:0000256" key="4">
    <source>
        <dbReference type="ARBA" id="ARBA00022989"/>
    </source>
</evidence>
<dbReference type="AlphaFoldDB" id="X1MU54"/>
<dbReference type="PANTHER" id="PTHR11101">
    <property type="entry name" value="PHOSPHATE TRANSPORTER"/>
    <property type="match status" value="1"/>
</dbReference>
<dbReference type="Pfam" id="PF01384">
    <property type="entry name" value="PHO4"/>
    <property type="match status" value="1"/>
</dbReference>
<comment type="caution">
    <text evidence="7">The sequence shown here is derived from an EMBL/GenBank/DDBJ whole genome shotgun (WGS) entry which is preliminary data.</text>
</comment>
<evidence type="ECO:0008006" key="8">
    <source>
        <dbReference type="Google" id="ProtNLM"/>
    </source>
</evidence>
<feature type="non-terminal residue" evidence="7">
    <location>
        <position position="176"/>
    </location>
</feature>
<protein>
    <recommendedName>
        <fullName evidence="8">Phosphate transporter</fullName>
    </recommendedName>
</protein>
<dbReference type="InterPro" id="IPR001204">
    <property type="entry name" value="Phos_transporter"/>
</dbReference>
<gene>
    <name evidence="7" type="ORF">S06H3_09990</name>
</gene>
<dbReference type="GO" id="GO:0016020">
    <property type="term" value="C:membrane"/>
    <property type="evidence" value="ECO:0007669"/>
    <property type="project" value="UniProtKB-SubCell"/>
</dbReference>
<reference evidence="7" key="1">
    <citation type="journal article" date="2014" name="Front. Microbiol.">
        <title>High frequency of phylogenetically diverse reductive dehalogenase-homologous genes in deep subseafloor sedimentary metagenomes.</title>
        <authorList>
            <person name="Kawai M."/>
            <person name="Futagami T."/>
            <person name="Toyoda A."/>
            <person name="Takaki Y."/>
            <person name="Nishi S."/>
            <person name="Hori S."/>
            <person name="Arai W."/>
            <person name="Tsubouchi T."/>
            <person name="Morono Y."/>
            <person name="Uchiyama I."/>
            <person name="Ito T."/>
            <person name="Fujiyama A."/>
            <person name="Inagaki F."/>
            <person name="Takami H."/>
        </authorList>
    </citation>
    <scope>NUCLEOTIDE SEQUENCE</scope>
    <source>
        <strain evidence="7">Expedition CK06-06</strain>
    </source>
</reference>
<proteinExistence type="predicted"/>
<dbReference type="GO" id="GO:0035435">
    <property type="term" value="P:phosphate ion transmembrane transport"/>
    <property type="evidence" value="ECO:0007669"/>
    <property type="project" value="TreeGrafter"/>
</dbReference>
<evidence type="ECO:0000256" key="6">
    <source>
        <dbReference type="SAM" id="Phobius"/>
    </source>
</evidence>
<keyword evidence="5 6" id="KW-0472">Membrane</keyword>